<dbReference type="EMBL" id="JAOPHQ010004274">
    <property type="protein sequence ID" value="KAK0140021.1"/>
    <property type="molecule type" value="Genomic_DNA"/>
</dbReference>
<accession>A0AA47MH71</accession>
<evidence type="ECO:0000313" key="3">
    <source>
        <dbReference type="EMBL" id="KAK0140021.1"/>
    </source>
</evidence>
<dbReference type="Proteomes" id="UP001174136">
    <property type="component" value="Unassembled WGS sequence"/>
</dbReference>
<feature type="region of interest" description="Disordered" evidence="1">
    <location>
        <begin position="1"/>
        <end position="20"/>
    </location>
</feature>
<evidence type="ECO:0000313" key="4">
    <source>
        <dbReference type="Proteomes" id="UP001174136"/>
    </source>
</evidence>
<dbReference type="InterPro" id="IPR027417">
    <property type="entry name" value="P-loop_NTPase"/>
</dbReference>
<dbReference type="PANTHER" id="PTHR21446">
    <property type="entry name" value="DUF3504 DOMAIN-CONTAINING PROTEIN"/>
    <property type="match status" value="1"/>
</dbReference>
<dbReference type="InterPro" id="IPR052787">
    <property type="entry name" value="MAVS"/>
</dbReference>
<name>A0AA47MH71_MERPO</name>
<proteinExistence type="predicted"/>
<sequence length="359" mass="40872">MKGYRKQGNDRSAHHPPLTSTDLRLIRGSEALSLNTPSSLVKKVWFDIQLHLARRGREGTRELSRSSFIIHKYDDGMEYVCLSYNPKNKNHKNATDPDKENLCGFMFADPGNPVCPVASFRKYISKCLPDATACYLHPRRSPLAVLSDTWFTNHSLWSSGLLANGGLESRQIIYWAPSIGERRKWSSILMGNIPQDDEVPRKLSRAATLSPPASSSFNLSLPADKAGELHHKWQCRTIKRVYTAEFRPYLVFVKPPRLEELRLTRRRAKFLTEEERGPARMFSEEDFEEMIGLADAMEAEHGHMFDKVVVNGDVTTAFRELRVALETASGPDLQWIPAEWIQTSPAKARGSRDHFDCWV</sequence>
<dbReference type="SUPFAM" id="SSF52540">
    <property type="entry name" value="P-loop containing nucleoside triphosphate hydrolases"/>
    <property type="match status" value="1"/>
</dbReference>
<comment type="caution">
    <text evidence="3">The sequence shown here is derived from an EMBL/GenBank/DDBJ whole genome shotgun (WGS) entry which is preliminary data.</text>
</comment>
<protein>
    <submittedName>
        <fullName evidence="3">MAGUK p55 subfamily member 7</fullName>
    </submittedName>
</protein>
<dbReference type="InterPro" id="IPR008144">
    <property type="entry name" value="Guanylate_kin-like_dom"/>
</dbReference>
<dbReference type="Gene3D" id="3.40.50.300">
    <property type="entry name" value="P-loop containing nucleotide triphosphate hydrolases"/>
    <property type="match status" value="1"/>
</dbReference>
<dbReference type="AlphaFoldDB" id="A0AA47MH71"/>
<evidence type="ECO:0000256" key="1">
    <source>
        <dbReference type="SAM" id="MobiDB-lite"/>
    </source>
</evidence>
<evidence type="ECO:0000259" key="2">
    <source>
        <dbReference type="PROSITE" id="PS50052"/>
    </source>
</evidence>
<keyword evidence="4" id="KW-1185">Reference proteome</keyword>
<dbReference type="PROSITE" id="PS50052">
    <property type="entry name" value="GUANYLATE_KINASE_2"/>
    <property type="match status" value="1"/>
</dbReference>
<organism evidence="3 4">
    <name type="scientific">Merluccius polli</name>
    <name type="common">Benguela hake</name>
    <name type="synonym">Merluccius cadenati</name>
    <dbReference type="NCBI Taxonomy" id="89951"/>
    <lineage>
        <taxon>Eukaryota</taxon>
        <taxon>Metazoa</taxon>
        <taxon>Chordata</taxon>
        <taxon>Craniata</taxon>
        <taxon>Vertebrata</taxon>
        <taxon>Euteleostomi</taxon>
        <taxon>Actinopterygii</taxon>
        <taxon>Neopterygii</taxon>
        <taxon>Teleostei</taxon>
        <taxon>Neoteleostei</taxon>
        <taxon>Acanthomorphata</taxon>
        <taxon>Zeiogadaria</taxon>
        <taxon>Gadariae</taxon>
        <taxon>Gadiformes</taxon>
        <taxon>Gadoidei</taxon>
        <taxon>Merlucciidae</taxon>
        <taxon>Merluccius</taxon>
    </lineage>
</organism>
<gene>
    <name evidence="3" type="primary">Mpp7_1</name>
    <name evidence="3" type="ORF">N1851_023067</name>
</gene>
<dbReference type="PANTHER" id="PTHR21446:SF12">
    <property type="entry name" value="POTASSIUM CHANNEL TETRAMERIZATION DOMAIN CONTAINING 1"/>
    <property type="match status" value="1"/>
</dbReference>
<reference evidence="3" key="1">
    <citation type="journal article" date="2023" name="Front. Mar. Sci.">
        <title>A new Merluccius polli reference genome to investigate the effects of global change in West African waters.</title>
        <authorList>
            <person name="Mateo J.L."/>
            <person name="Blanco-Fernandez C."/>
            <person name="Garcia-Vazquez E."/>
            <person name="Machado-Schiaffino G."/>
        </authorList>
    </citation>
    <scope>NUCLEOTIDE SEQUENCE</scope>
    <source>
        <strain evidence="3">C29</strain>
        <tissue evidence="3">Fin</tissue>
    </source>
</reference>
<feature type="domain" description="Guanylate kinase-like" evidence="2">
    <location>
        <begin position="236"/>
        <end position="326"/>
    </location>
</feature>